<dbReference type="InterPro" id="IPR007627">
    <property type="entry name" value="RNA_pol_sigma70_r2"/>
</dbReference>
<dbReference type="RefSeq" id="WP_114298007.1">
    <property type="nucleotide sequence ID" value="NZ_QPJT01000012.1"/>
</dbReference>
<keyword evidence="3" id="KW-0731">Sigma factor</keyword>
<evidence type="ECO:0000256" key="5">
    <source>
        <dbReference type="ARBA" id="ARBA00023163"/>
    </source>
</evidence>
<comment type="similarity">
    <text evidence="1">Belongs to the sigma-70 factor family. ECF subfamily.</text>
</comment>
<dbReference type="SUPFAM" id="SSF88946">
    <property type="entry name" value="Sigma2 domain of RNA polymerase sigma factors"/>
    <property type="match status" value="1"/>
</dbReference>
<dbReference type="OrthoDB" id="1918609at2"/>
<keyword evidence="5" id="KW-0804">Transcription</keyword>
<dbReference type="InterPro" id="IPR039425">
    <property type="entry name" value="RNA_pol_sigma-70-like"/>
</dbReference>
<dbReference type="InterPro" id="IPR014284">
    <property type="entry name" value="RNA_pol_sigma-70_dom"/>
</dbReference>
<evidence type="ECO:0000259" key="6">
    <source>
        <dbReference type="Pfam" id="PF04542"/>
    </source>
</evidence>
<sequence>MNNEIDKLITNVKSGNLNDFALLYQKMSKGVYALAFSILGDKPLAEDAIHETFIRVKLMANSYASGTNGTAWVLRITRNICLNVLKKRKFEVNFSTNEQSPGFESIDHISQKPEYAYDKKNEFENSIERFVLKEALNKLKDNERQIVLLYSVKGLKHHEIADLLNIPKATERWQYRSAIGKLKNLLKNY</sequence>
<evidence type="ECO:0000259" key="7">
    <source>
        <dbReference type="Pfam" id="PF08281"/>
    </source>
</evidence>
<reference evidence="8 9" key="1">
    <citation type="submission" date="2018-07" db="EMBL/GenBank/DDBJ databases">
        <title>Genomic Encyclopedia of Type Strains, Phase IV (KMG-IV): sequencing the most valuable type-strain genomes for metagenomic binning, comparative biology and taxonomic classification.</title>
        <authorList>
            <person name="Goeker M."/>
        </authorList>
    </citation>
    <scope>NUCLEOTIDE SEQUENCE [LARGE SCALE GENOMIC DNA]</scope>
    <source>
        <strain evidence="8 9">DSM 27016</strain>
    </source>
</reference>
<keyword evidence="2" id="KW-0805">Transcription regulation</keyword>
<dbReference type="Pfam" id="PF04542">
    <property type="entry name" value="Sigma70_r2"/>
    <property type="match status" value="1"/>
</dbReference>
<dbReference type="PANTHER" id="PTHR43133:SF8">
    <property type="entry name" value="RNA POLYMERASE SIGMA FACTOR HI_1459-RELATED"/>
    <property type="match status" value="1"/>
</dbReference>
<organism evidence="8 9">
    <name type="scientific">Anaerobacterium chartisolvens</name>
    <dbReference type="NCBI Taxonomy" id="1297424"/>
    <lineage>
        <taxon>Bacteria</taxon>
        <taxon>Bacillati</taxon>
        <taxon>Bacillota</taxon>
        <taxon>Clostridia</taxon>
        <taxon>Eubacteriales</taxon>
        <taxon>Oscillospiraceae</taxon>
        <taxon>Anaerobacterium</taxon>
    </lineage>
</organism>
<dbReference type="Gene3D" id="1.10.10.10">
    <property type="entry name" value="Winged helix-like DNA-binding domain superfamily/Winged helix DNA-binding domain"/>
    <property type="match status" value="1"/>
</dbReference>
<evidence type="ECO:0000256" key="1">
    <source>
        <dbReference type="ARBA" id="ARBA00010641"/>
    </source>
</evidence>
<dbReference type="CDD" id="cd06171">
    <property type="entry name" value="Sigma70_r4"/>
    <property type="match status" value="1"/>
</dbReference>
<dbReference type="AlphaFoldDB" id="A0A369B3C1"/>
<accession>A0A369B3C1</accession>
<dbReference type="GO" id="GO:0003677">
    <property type="term" value="F:DNA binding"/>
    <property type="evidence" value="ECO:0007669"/>
    <property type="project" value="UniProtKB-KW"/>
</dbReference>
<dbReference type="EMBL" id="QPJT01000012">
    <property type="protein sequence ID" value="RCX16082.1"/>
    <property type="molecule type" value="Genomic_DNA"/>
</dbReference>
<name>A0A369B3C1_9FIRM</name>
<dbReference type="InterPro" id="IPR013325">
    <property type="entry name" value="RNA_pol_sigma_r2"/>
</dbReference>
<gene>
    <name evidence="8" type="ORF">DFR58_11264</name>
</gene>
<dbReference type="InterPro" id="IPR013324">
    <property type="entry name" value="RNA_pol_sigma_r3/r4-like"/>
</dbReference>
<feature type="domain" description="RNA polymerase sigma factor 70 region 4 type 2" evidence="7">
    <location>
        <begin position="132"/>
        <end position="170"/>
    </location>
</feature>
<evidence type="ECO:0000256" key="4">
    <source>
        <dbReference type="ARBA" id="ARBA00023125"/>
    </source>
</evidence>
<keyword evidence="9" id="KW-1185">Reference proteome</keyword>
<evidence type="ECO:0000256" key="3">
    <source>
        <dbReference type="ARBA" id="ARBA00023082"/>
    </source>
</evidence>
<dbReference type="SUPFAM" id="SSF88659">
    <property type="entry name" value="Sigma3 and sigma4 domains of RNA polymerase sigma factors"/>
    <property type="match status" value="1"/>
</dbReference>
<evidence type="ECO:0000313" key="8">
    <source>
        <dbReference type="EMBL" id="RCX16082.1"/>
    </source>
</evidence>
<evidence type="ECO:0000313" key="9">
    <source>
        <dbReference type="Proteomes" id="UP000253034"/>
    </source>
</evidence>
<dbReference type="Gene3D" id="1.10.1740.10">
    <property type="match status" value="1"/>
</dbReference>
<feature type="domain" description="RNA polymerase sigma-70 region 2" evidence="6">
    <location>
        <begin position="23"/>
        <end position="89"/>
    </location>
</feature>
<dbReference type="PANTHER" id="PTHR43133">
    <property type="entry name" value="RNA POLYMERASE ECF-TYPE SIGMA FACTO"/>
    <property type="match status" value="1"/>
</dbReference>
<proteinExistence type="inferred from homology"/>
<dbReference type="InterPro" id="IPR036388">
    <property type="entry name" value="WH-like_DNA-bd_sf"/>
</dbReference>
<dbReference type="Pfam" id="PF08281">
    <property type="entry name" value="Sigma70_r4_2"/>
    <property type="match status" value="1"/>
</dbReference>
<keyword evidence="4" id="KW-0238">DNA-binding</keyword>
<dbReference type="GO" id="GO:0006352">
    <property type="term" value="P:DNA-templated transcription initiation"/>
    <property type="evidence" value="ECO:0007669"/>
    <property type="project" value="InterPro"/>
</dbReference>
<dbReference type="NCBIfam" id="TIGR02937">
    <property type="entry name" value="sigma70-ECF"/>
    <property type="match status" value="1"/>
</dbReference>
<dbReference type="GO" id="GO:0016987">
    <property type="term" value="F:sigma factor activity"/>
    <property type="evidence" value="ECO:0007669"/>
    <property type="project" value="UniProtKB-KW"/>
</dbReference>
<dbReference type="InterPro" id="IPR013249">
    <property type="entry name" value="RNA_pol_sigma70_r4_t2"/>
</dbReference>
<evidence type="ECO:0000256" key="2">
    <source>
        <dbReference type="ARBA" id="ARBA00023015"/>
    </source>
</evidence>
<comment type="caution">
    <text evidence="8">The sequence shown here is derived from an EMBL/GenBank/DDBJ whole genome shotgun (WGS) entry which is preliminary data.</text>
</comment>
<dbReference type="Proteomes" id="UP000253034">
    <property type="component" value="Unassembled WGS sequence"/>
</dbReference>
<protein>
    <submittedName>
        <fullName evidence="8">RNA polymerase sigma factor (Sigma-70 family)</fullName>
    </submittedName>
</protein>